<feature type="transmembrane region" description="Helical" evidence="2">
    <location>
        <begin position="65"/>
        <end position="83"/>
    </location>
</feature>
<dbReference type="EMBL" id="JAVRRL010000023">
    <property type="protein sequence ID" value="KAK5113504.1"/>
    <property type="molecule type" value="Genomic_DNA"/>
</dbReference>
<feature type="region of interest" description="Disordered" evidence="1">
    <location>
        <begin position="156"/>
        <end position="214"/>
    </location>
</feature>
<accession>A0AAN7YH20</accession>
<keyword evidence="2" id="KW-0812">Transmembrane</keyword>
<dbReference type="Pfam" id="PF08636">
    <property type="entry name" value="Pkr1"/>
    <property type="match status" value="1"/>
</dbReference>
<dbReference type="AlphaFoldDB" id="A0AAN7YH20"/>
<evidence type="ECO:0000313" key="4">
    <source>
        <dbReference type="Proteomes" id="UP001310890"/>
    </source>
</evidence>
<organism evidence="3 4">
    <name type="scientific">Meristemomyces frigidus</name>
    <dbReference type="NCBI Taxonomy" id="1508187"/>
    <lineage>
        <taxon>Eukaryota</taxon>
        <taxon>Fungi</taxon>
        <taxon>Dikarya</taxon>
        <taxon>Ascomycota</taxon>
        <taxon>Pezizomycotina</taxon>
        <taxon>Dothideomycetes</taxon>
        <taxon>Dothideomycetidae</taxon>
        <taxon>Mycosphaerellales</taxon>
        <taxon>Teratosphaeriaceae</taxon>
        <taxon>Meristemomyces</taxon>
    </lineage>
</organism>
<dbReference type="InterPro" id="IPR013945">
    <property type="entry name" value="Pkr1"/>
</dbReference>
<reference evidence="3" key="1">
    <citation type="submission" date="2023-08" db="EMBL/GenBank/DDBJ databases">
        <title>Black Yeasts Isolated from many extreme environments.</title>
        <authorList>
            <person name="Coleine C."/>
            <person name="Stajich J.E."/>
            <person name="Selbmann L."/>
        </authorList>
    </citation>
    <scope>NUCLEOTIDE SEQUENCE</scope>
    <source>
        <strain evidence="3">CCFEE 5401</strain>
    </source>
</reference>
<feature type="transmembrane region" description="Helical" evidence="2">
    <location>
        <begin position="38"/>
        <end position="58"/>
    </location>
</feature>
<protein>
    <recommendedName>
        <fullName evidence="5">Pkr1-domain-containing protein</fullName>
    </recommendedName>
</protein>
<comment type="caution">
    <text evidence="3">The sequence shown here is derived from an EMBL/GenBank/DDBJ whole genome shotgun (WGS) entry which is preliminary data.</text>
</comment>
<feature type="compositionally biased region" description="Polar residues" evidence="1">
    <location>
        <begin position="174"/>
        <end position="183"/>
    </location>
</feature>
<evidence type="ECO:0000313" key="3">
    <source>
        <dbReference type="EMBL" id="KAK5113504.1"/>
    </source>
</evidence>
<gene>
    <name evidence="3" type="ORF">LTR62_003373</name>
</gene>
<feature type="compositionally biased region" description="Basic and acidic residues" evidence="1">
    <location>
        <begin position="135"/>
        <end position="144"/>
    </location>
</feature>
<feature type="region of interest" description="Disordered" evidence="1">
    <location>
        <begin position="113"/>
        <end position="144"/>
    </location>
</feature>
<evidence type="ECO:0000256" key="2">
    <source>
        <dbReference type="SAM" id="Phobius"/>
    </source>
</evidence>
<proteinExistence type="predicted"/>
<feature type="compositionally biased region" description="Acidic residues" evidence="1">
    <location>
        <begin position="120"/>
        <end position="134"/>
    </location>
</feature>
<evidence type="ECO:0000256" key="1">
    <source>
        <dbReference type="SAM" id="MobiDB-lite"/>
    </source>
</evidence>
<dbReference type="GO" id="GO:0005789">
    <property type="term" value="C:endoplasmic reticulum membrane"/>
    <property type="evidence" value="ECO:0007669"/>
    <property type="project" value="TreeGrafter"/>
</dbReference>
<sequence>MGTGFLGLGLDYKRRALMAAFMENLWQSVFTPGPTPTLLIATNLTFGALQILLLALLVATYSLHFAVLSFLCGGLWYSINWFANELQAANAKEAEADRIRKASAAAVGEEKSWQLRGEVADSEADDEGEETETEVEVRGVGKAHSEAEAERMLHEQVEQAVGGAAEGKMRAGSATGTESSRTGDQTRLRKPVDGGSGYASSSTDGEWEKVEGDR</sequence>
<dbReference type="PANTHER" id="PTHR28251">
    <property type="entry name" value="V-TYPE ATPASE ASSEMBLY FACTOR PKR1"/>
    <property type="match status" value="1"/>
</dbReference>
<name>A0AAN7YH20_9PEZI</name>
<keyword evidence="2" id="KW-0472">Membrane</keyword>
<dbReference type="PANTHER" id="PTHR28251:SF1">
    <property type="entry name" value="V-TYPE ATPASE ASSEMBLY FACTOR PKR1"/>
    <property type="match status" value="1"/>
</dbReference>
<keyword evidence="2" id="KW-1133">Transmembrane helix</keyword>
<evidence type="ECO:0008006" key="5">
    <source>
        <dbReference type="Google" id="ProtNLM"/>
    </source>
</evidence>
<dbReference type="Proteomes" id="UP001310890">
    <property type="component" value="Unassembled WGS sequence"/>
</dbReference>
<dbReference type="GO" id="GO:0070072">
    <property type="term" value="P:vacuolar proton-transporting V-type ATPase complex assembly"/>
    <property type="evidence" value="ECO:0007669"/>
    <property type="project" value="InterPro"/>
</dbReference>